<sequence length="57" mass="7039">MICDYNLLLHTKICFFIVIFTNHFTFSLHKKFIAESDMLNDKQNNWSWKLYSYTNHY</sequence>
<organism evidence="1 2">
    <name type="scientific">Paenimyroides ummariense</name>
    <dbReference type="NCBI Taxonomy" id="913024"/>
    <lineage>
        <taxon>Bacteria</taxon>
        <taxon>Pseudomonadati</taxon>
        <taxon>Bacteroidota</taxon>
        <taxon>Flavobacteriia</taxon>
        <taxon>Flavobacteriales</taxon>
        <taxon>Flavobacteriaceae</taxon>
        <taxon>Paenimyroides</taxon>
    </lineage>
</organism>
<evidence type="ECO:0000313" key="1">
    <source>
        <dbReference type="EMBL" id="SFN85595.1"/>
    </source>
</evidence>
<name>A0A1I5CEY2_9FLAO</name>
<dbReference type="EMBL" id="FOVI01000012">
    <property type="protein sequence ID" value="SFN85595.1"/>
    <property type="molecule type" value="Genomic_DNA"/>
</dbReference>
<dbReference type="STRING" id="913024.SAMN05421741_11254"/>
<protein>
    <submittedName>
        <fullName evidence="1">Uncharacterized protein</fullName>
    </submittedName>
</protein>
<reference evidence="2" key="1">
    <citation type="submission" date="2016-10" db="EMBL/GenBank/DDBJ databases">
        <authorList>
            <person name="Varghese N."/>
            <person name="Submissions S."/>
        </authorList>
    </citation>
    <scope>NUCLEOTIDE SEQUENCE [LARGE SCALE GENOMIC DNA]</scope>
    <source>
        <strain evidence="2">DS-12</strain>
    </source>
</reference>
<keyword evidence="2" id="KW-1185">Reference proteome</keyword>
<accession>A0A1I5CEY2</accession>
<dbReference type="Proteomes" id="UP000199036">
    <property type="component" value="Unassembled WGS sequence"/>
</dbReference>
<gene>
    <name evidence="1" type="ORF">SAMN05421741_11254</name>
</gene>
<evidence type="ECO:0000313" key="2">
    <source>
        <dbReference type="Proteomes" id="UP000199036"/>
    </source>
</evidence>
<proteinExistence type="predicted"/>
<dbReference type="AlphaFoldDB" id="A0A1I5CEY2"/>